<evidence type="ECO:0000256" key="2">
    <source>
        <dbReference type="ARBA" id="ARBA00004530"/>
    </source>
</evidence>
<evidence type="ECO:0000256" key="12">
    <source>
        <dbReference type="PROSITE-ProRule" id="PRU00740"/>
    </source>
</evidence>
<dbReference type="Proteomes" id="UP000695026">
    <property type="component" value="Unplaced"/>
</dbReference>
<evidence type="ECO:0000313" key="16">
    <source>
        <dbReference type="Proteomes" id="UP000695026"/>
    </source>
</evidence>
<dbReference type="PANTHER" id="PTHR11506:SF6">
    <property type="entry name" value="LYSOSOME-ASSOCIATED MEMBRANE GLYCOPROTEIN 2"/>
    <property type="match status" value="1"/>
</dbReference>
<protein>
    <submittedName>
        <fullName evidence="17">Lysosome-associated membrane glycoprotein 2 isoform X2</fullName>
    </submittedName>
</protein>
<dbReference type="GO" id="GO:0005886">
    <property type="term" value="C:plasma membrane"/>
    <property type="evidence" value="ECO:0007669"/>
    <property type="project" value="UniProtKB-SubCell"/>
</dbReference>
<evidence type="ECO:0000313" key="17">
    <source>
        <dbReference type="RefSeq" id="XP_025027594.1"/>
    </source>
</evidence>
<dbReference type="GO" id="GO:0097352">
    <property type="term" value="P:autophagosome maturation"/>
    <property type="evidence" value="ECO:0007669"/>
    <property type="project" value="TreeGrafter"/>
</dbReference>
<dbReference type="RefSeq" id="XP_025027594.1">
    <property type="nucleotide sequence ID" value="XM_025171826.1"/>
</dbReference>
<evidence type="ECO:0000256" key="9">
    <source>
        <dbReference type="ARBA" id="ARBA00023157"/>
    </source>
</evidence>
<keyword evidence="6" id="KW-0967">Endosome</keyword>
<evidence type="ECO:0000256" key="10">
    <source>
        <dbReference type="ARBA" id="ARBA00023180"/>
    </source>
</evidence>
<dbReference type="PANTHER" id="PTHR11506">
    <property type="entry name" value="LYSOSOME-ASSOCIATED MEMBRANE GLYCOPROTEIN"/>
    <property type="match status" value="1"/>
</dbReference>
<dbReference type="AlphaFoldDB" id="A0A9F5IMD9"/>
<feature type="disulfide bond" evidence="12">
    <location>
        <begin position="106"/>
        <end position="142"/>
    </location>
</feature>
<keyword evidence="8 12" id="KW-0472">Membrane</keyword>
<proteinExistence type="inferred from homology"/>
<keyword evidence="11 12" id="KW-0458">Lysosome</keyword>
<evidence type="ECO:0000256" key="13">
    <source>
        <dbReference type="SAM" id="MobiDB-lite"/>
    </source>
</evidence>
<evidence type="ECO:0000256" key="3">
    <source>
        <dbReference type="ARBA" id="ARBA00022475"/>
    </source>
</evidence>
<dbReference type="GeneID" id="103054439"/>
<comment type="similarity">
    <text evidence="12">Belongs to the LAMP family.</text>
</comment>
<keyword evidence="3" id="KW-1003">Cell membrane</keyword>
<evidence type="ECO:0000256" key="14">
    <source>
        <dbReference type="SAM" id="Phobius"/>
    </source>
</evidence>
<feature type="region of interest" description="Disordered" evidence="13">
    <location>
        <begin position="172"/>
        <end position="196"/>
    </location>
</feature>
<comment type="subcellular location">
    <subcellularLocation>
        <location evidence="1">Cell membrane</location>
        <topology evidence="1">Single-pass type I membrane protein</topology>
    </subcellularLocation>
    <subcellularLocation>
        <location evidence="2">Endosome membrane</location>
        <topology evidence="2">Single-pass type I membrane protein</topology>
    </subcellularLocation>
    <subcellularLocation>
        <location evidence="12">Lysosome membrane</location>
        <topology evidence="12">Single-pass type I membrane protein</topology>
    </subcellularLocation>
</comment>
<keyword evidence="7 14" id="KW-1133">Transmembrane helix</keyword>
<feature type="disulfide bond" evidence="12">
    <location>
        <begin position="306"/>
        <end position="343"/>
    </location>
</feature>
<keyword evidence="5" id="KW-0732">Signal</keyword>
<sequence>MVKLSVTYEGIDDYKTSTFMLPDDVSYVGSSCGNQTTGPVLSIEFGKGNSWTIHFTKIKDTYQGVITFTYNTKDAVLFPDAKKKDPVTVSANYPANPIKLNTVFSCSSEDTVKSGNVTLTFQNVTLQAFLQGGSLSSQKTLCDNDATMPTISTVDLVTKSLLVSPAGTSVTTELNATENSSSPLPSIPPEEKPGTGSYNVKSGAVTCLLASLGLQLNITQQVPLIINFNPNTTLASGHCGQTTAVLQLIDGNHKVDFLFAVKNSTSEKFYLKGLDIAVVQSTNATLLATNHTLDNWETTMGNSYLCRKEESIVVIPGYRVNIFDLKIQPFGVDDGQFSAAEDCVPEVDNFFVPFLMTIALIGLVWLVVMAYCARTQRSAGYRQF</sequence>
<evidence type="ECO:0000256" key="4">
    <source>
        <dbReference type="ARBA" id="ARBA00022692"/>
    </source>
</evidence>
<evidence type="ECO:0000256" key="1">
    <source>
        <dbReference type="ARBA" id="ARBA00004251"/>
    </source>
</evidence>
<feature type="domain" description="Lysosome-associated membrane glycoprotein 2-like luminal" evidence="15">
    <location>
        <begin position="194"/>
        <end position="332"/>
    </location>
</feature>
<dbReference type="GO" id="GO:0009267">
    <property type="term" value="P:cellular response to starvation"/>
    <property type="evidence" value="ECO:0007669"/>
    <property type="project" value="TreeGrafter"/>
</dbReference>
<dbReference type="InterPro" id="IPR048528">
    <property type="entry name" value="Lamp2-like_luminal"/>
</dbReference>
<dbReference type="Pfam" id="PF01299">
    <property type="entry name" value="Lamp2-like_luminal"/>
    <property type="match status" value="1"/>
</dbReference>
<evidence type="ECO:0000256" key="5">
    <source>
        <dbReference type="ARBA" id="ARBA00022729"/>
    </source>
</evidence>
<keyword evidence="10" id="KW-0325">Glycoprotein</keyword>
<reference evidence="17" key="1">
    <citation type="submission" date="2025-08" db="UniProtKB">
        <authorList>
            <consortium name="RefSeq"/>
        </authorList>
    </citation>
    <scope>IDENTIFICATION</scope>
    <source>
        <tissue evidence="17">Liver</tissue>
    </source>
</reference>
<dbReference type="CTD" id="3920"/>
<keyword evidence="9 12" id="KW-1015">Disulfide bond</keyword>
<evidence type="ECO:0000259" key="15">
    <source>
        <dbReference type="Pfam" id="PF01299"/>
    </source>
</evidence>
<dbReference type="PRINTS" id="PR00336">
    <property type="entry name" value="LYSASSOCTDMP"/>
</dbReference>
<dbReference type="GO" id="GO:0061740">
    <property type="term" value="P:protein targeting to lysosome involved in chaperone-mediated autophagy"/>
    <property type="evidence" value="ECO:0007669"/>
    <property type="project" value="TreeGrafter"/>
</dbReference>
<dbReference type="GO" id="GO:0031902">
    <property type="term" value="C:late endosome membrane"/>
    <property type="evidence" value="ECO:0007669"/>
    <property type="project" value="TreeGrafter"/>
</dbReference>
<evidence type="ECO:0000256" key="11">
    <source>
        <dbReference type="ARBA" id="ARBA00023228"/>
    </source>
</evidence>
<accession>A0A9F5IMD9</accession>
<evidence type="ECO:0000256" key="7">
    <source>
        <dbReference type="ARBA" id="ARBA00022989"/>
    </source>
</evidence>
<name>A0A9F5IMD9_PYTBI</name>
<dbReference type="FunFam" id="2.40.160.110:FF:000001">
    <property type="entry name" value="lysosome-associated membrane glycoprotein 2 isoform X2"/>
    <property type="match status" value="1"/>
</dbReference>
<evidence type="ECO:0000256" key="8">
    <source>
        <dbReference type="ARBA" id="ARBA00023136"/>
    </source>
</evidence>
<gene>
    <name evidence="17" type="primary">LAMP2</name>
</gene>
<keyword evidence="4 12" id="KW-0812">Transmembrane</keyword>
<dbReference type="InterPro" id="IPR002000">
    <property type="entry name" value="Lysosome-assoc_membr_glycop"/>
</dbReference>
<dbReference type="GO" id="GO:0000421">
    <property type="term" value="C:autophagosome membrane"/>
    <property type="evidence" value="ECO:0007669"/>
    <property type="project" value="TreeGrafter"/>
</dbReference>
<evidence type="ECO:0000256" key="6">
    <source>
        <dbReference type="ARBA" id="ARBA00022753"/>
    </source>
</evidence>
<keyword evidence="16" id="KW-1185">Reference proteome</keyword>
<dbReference type="Gene3D" id="2.40.160.110">
    <property type="match status" value="2"/>
</dbReference>
<comment type="caution">
    <text evidence="12">Lacks conserved residue(s) required for the propagation of feature annotation.</text>
</comment>
<organism evidence="16 17">
    <name type="scientific">Python bivittatus</name>
    <name type="common">Burmese python</name>
    <name type="synonym">Python molurus bivittatus</name>
    <dbReference type="NCBI Taxonomy" id="176946"/>
    <lineage>
        <taxon>Eukaryota</taxon>
        <taxon>Metazoa</taxon>
        <taxon>Chordata</taxon>
        <taxon>Craniata</taxon>
        <taxon>Vertebrata</taxon>
        <taxon>Euteleostomi</taxon>
        <taxon>Lepidosauria</taxon>
        <taxon>Squamata</taxon>
        <taxon>Bifurcata</taxon>
        <taxon>Unidentata</taxon>
        <taxon>Episquamata</taxon>
        <taxon>Toxicofera</taxon>
        <taxon>Serpentes</taxon>
        <taxon>Henophidia</taxon>
        <taxon>Pythonidae</taxon>
        <taxon>Python</taxon>
    </lineage>
</organism>
<dbReference type="PROSITE" id="PS51407">
    <property type="entry name" value="LAMP_3"/>
    <property type="match status" value="1"/>
</dbReference>
<feature type="transmembrane region" description="Helical" evidence="14">
    <location>
        <begin position="350"/>
        <end position="373"/>
    </location>
</feature>
<dbReference type="GO" id="GO:0005765">
    <property type="term" value="C:lysosomal membrane"/>
    <property type="evidence" value="ECO:0007669"/>
    <property type="project" value="UniProtKB-SubCell"/>
</dbReference>